<accession>A0A8J1TJQ6</accession>
<evidence type="ECO:0000256" key="5">
    <source>
        <dbReference type="SAM" id="MobiDB-lite"/>
    </source>
</evidence>
<keyword evidence="8" id="KW-1185">Reference proteome</keyword>
<keyword evidence="3 6" id="KW-1133">Transmembrane helix</keyword>
<dbReference type="GO" id="GO:0016020">
    <property type="term" value="C:membrane"/>
    <property type="evidence" value="ECO:0007669"/>
    <property type="project" value="UniProtKB-SubCell"/>
</dbReference>
<dbReference type="PANTHER" id="PTHR22776">
    <property type="entry name" value="MARVEL-CONTAINING POTENTIAL LIPID RAFT-ASSOCIATED PROTEIN"/>
    <property type="match status" value="1"/>
</dbReference>
<dbReference type="InterPro" id="IPR008253">
    <property type="entry name" value="Marvel"/>
</dbReference>
<evidence type="ECO:0000256" key="6">
    <source>
        <dbReference type="SAM" id="Phobius"/>
    </source>
</evidence>
<feature type="transmembrane region" description="Helical" evidence="6">
    <location>
        <begin position="80"/>
        <end position="100"/>
    </location>
</feature>
<organism evidence="7 8">
    <name type="scientific">Owenia fusiformis</name>
    <name type="common">Polychaete worm</name>
    <dbReference type="NCBI Taxonomy" id="6347"/>
    <lineage>
        <taxon>Eukaryota</taxon>
        <taxon>Metazoa</taxon>
        <taxon>Spiralia</taxon>
        <taxon>Lophotrochozoa</taxon>
        <taxon>Annelida</taxon>
        <taxon>Polychaeta</taxon>
        <taxon>Sedentaria</taxon>
        <taxon>Canalipalpata</taxon>
        <taxon>Sabellida</taxon>
        <taxon>Oweniida</taxon>
        <taxon>Oweniidae</taxon>
        <taxon>Owenia</taxon>
    </lineage>
</organism>
<dbReference type="AlphaFoldDB" id="A0A8J1TJQ6"/>
<dbReference type="Pfam" id="PF01284">
    <property type="entry name" value="MARVEL"/>
    <property type="match status" value="1"/>
</dbReference>
<name>A0A8J1TJQ6_OWEFU</name>
<dbReference type="Proteomes" id="UP000749559">
    <property type="component" value="Unassembled WGS sequence"/>
</dbReference>
<evidence type="ECO:0000256" key="2">
    <source>
        <dbReference type="ARBA" id="ARBA00022692"/>
    </source>
</evidence>
<sequence length="208" mass="22607">MSQQYAQDYGQAVGEGVAKGAAAGAQEQASGMCSCNVLDREFVKSIPGILKVVQMVLSLIGFICVTTGNKLICPYGSAFGWYEFVSMGAFWSTFALYLLYLLKCQDRCCACPWLNWNFIELIYLGIVIICWFIAAIVMAVQNCGQGGFQAGSAFGFFALAAYGANEYFVARTWWAARQEARNGTTGGTGNLDPSQPQFSDPEMGGNKY</sequence>
<dbReference type="InterPro" id="IPR050578">
    <property type="entry name" value="MARVEL-CKLF_proteins"/>
</dbReference>
<evidence type="ECO:0000313" key="7">
    <source>
        <dbReference type="EMBL" id="CAH1801177.1"/>
    </source>
</evidence>
<evidence type="ECO:0000256" key="1">
    <source>
        <dbReference type="ARBA" id="ARBA00004141"/>
    </source>
</evidence>
<evidence type="ECO:0000256" key="4">
    <source>
        <dbReference type="ARBA" id="ARBA00023136"/>
    </source>
</evidence>
<keyword evidence="2 6" id="KW-0812">Transmembrane</keyword>
<dbReference type="PROSITE" id="PS51225">
    <property type="entry name" value="MARVEL"/>
    <property type="match status" value="1"/>
</dbReference>
<gene>
    <name evidence="7" type="ORF">OFUS_LOCUS24992</name>
</gene>
<proteinExistence type="predicted"/>
<evidence type="ECO:0000256" key="3">
    <source>
        <dbReference type="ARBA" id="ARBA00022989"/>
    </source>
</evidence>
<dbReference type="OrthoDB" id="10028364at2759"/>
<feature type="region of interest" description="Disordered" evidence="5">
    <location>
        <begin position="184"/>
        <end position="208"/>
    </location>
</feature>
<comment type="caution">
    <text evidence="7">The sequence shown here is derived from an EMBL/GenBank/DDBJ whole genome shotgun (WGS) entry which is preliminary data.</text>
</comment>
<evidence type="ECO:0000313" key="8">
    <source>
        <dbReference type="Proteomes" id="UP000749559"/>
    </source>
</evidence>
<comment type="subcellular location">
    <subcellularLocation>
        <location evidence="1">Membrane</location>
        <topology evidence="1">Multi-pass membrane protein</topology>
    </subcellularLocation>
</comment>
<dbReference type="EMBL" id="CAIIXF020000012">
    <property type="protein sequence ID" value="CAH1801177.1"/>
    <property type="molecule type" value="Genomic_DNA"/>
</dbReference>
<dbReference type="PANTHER" id="PTHR22776:SF49">
    <property type="entry name" value="MARVEL DOMAIN-CONTAINING PROTEIN"/>
    <property type="match status" value="1"/>
</dbReference>
<reference evidence="7" key="1">
    <citation type="submission" date="2022-03" db="EMBL/GenBank/DDBJ databases">
        <authorList>
            <person name="Martin C."/>
        </authorList>
    </citation>
    <scope>NUCLEOTIDE SEQUENCE</scope>
</reference>
<protein>
    <submittedName>
        <fullName evidence="7">Uncharacterized protein</fullName>
    </submittedName>
</protein>
<feature type="transmembrane region" description="Helical" evidence="6">
    <location>
        <begin position="48"/>
        <end position="68"/>
    </location>
</feature>
<feature type="transmembrane region" description="Helical" evidence="6">
    <location>
        <begin position="146"/>
        <end position="164"/>
    </location>
</feature>
<feature type="transmembrane region" description="Helical" evidence="6">
    <location>
        <begin position="121"/>
        <end position="140"/>
    </location>
</feature>
<keyword evidence="4 6" id="KW-0472">Membrane</keyword>